<dbReference type="GO" id="GO:0005829">
    <property type="term" value="C:cytosol"/>
    <property type="evidence" value="ECO:0007669"/>
    <property type="project" value="TreeGrafter"/>
</dbReference>
<organism evidence="11">
    <name type="scientific">Limnogonus franciscanus</name>
    <dbReference type="NCBI Taxonomy" id="913166"/>
    <lineage>
        <taxon>Eukaryota</taxon>
        <taxon>Metazoa</taxon>
        <taxon>Ecdysozoa</taxon>
        <taxon>Arthropoda</taxon>
        <taxon>Hexapoda</taxon>
        <taxon>Insecta</taxon>
        <taxon>Pterygota</taxon>
        <taxon>Neoptera</taxon>
        <taxon>Paraneoptera</taxon>
        <taxon>Hemiptera</taxon>
        <taxon>Heteroptera</taxon>
        <taxon>Gerromorpha</taxon>
        <taxon>Gerroidea</taxon>
        <taxon>Gerridae</taxon>
        <taxon>Gerrinae</taxon>
        <taxon>Limnogonus</taxon>
    </lineage>
</organism>
<dbReference type="SUPFAM" id="SSF51338">
    <property type="entry name" value="Composite domain of metallo-dependent hydrolases"/>
    <property type="match status" value="1"/>
</dbReference>
<protein>
    <recommendedName>
        <fullName evidence="4 9">Guanine deaminase</fullName>
        <shortName evidence="9">Guanase</shortName>
        <ecNumber evidence="3 9">3.5.4.3</ecNumber>
    </recommendedName>
    <alternativeName>
        <fullName evidence="9">Guanine aminohydrolase</fullName>
    </alternativeName>
</protein>
<evidence type="ECO:0000256" key="5">
    <source>
        <dbReference type="ARBA" id="ARBA00022723"/>
    </source>
</evidence>
<dbReference type="InterPro" id="IPR006680">
    <property type="entry name" value="Amidohydro-rel"/>
</dbReference>
<dbReference type="NCBIfam" id="TIGR02967">
    <property type="entry name" value="guan_deamin"/>
    <property type="match status" value="1"/>
</dbReference>
<evidence type="ECO:0000256" key="8">
    <source>
        <dbReference type="ARBA" id="ARBA00051148"/>
    </source>
</evidence>
<dbReference type="UniPathway" id="UPA00603">
    <property type="reaction ID" value="UER00660"/>
</dbReference>
<comment type="similarity">
    <text evidence="2 9">Belongs to the metallo-dependent hydrolases superfamily. ATZ/TRZ family.</text>
</comment>
<accession>A0A5C1YTJ0</accession>
<evidence type="ECO:0000256" key="7">
    <source>
        <dbReference type="ARBA" id="ARBA00022833"/>
    </source>
</evidence>
<evidence type="ECO:0000256" key="2">
    <source>
        <dbReference type="ARBA" id="ARBA00006745"/>
    </source>
</evidence>
<dbReference type="InterPro" id="IPR011059">
    <property type="entry name" value="Metal-dep_hydrolase_composite"/>
</dbReference>
<keyword evidence="7 9" id="KW-0862">Zinc</keyword>
<dbReference type="GO" id="GO:0008270">
    <property type="term" value="F:zinc ion binding"/>
    <property type="evidence" value="ECO:0007669"/>
    <property type="project" value="UniProtKB-UniRule"/>
</dbReference>
<reference evidence="11" key="1">
    <citation type="submission" date="2019-02" db="EMBL/GenBank/DDBJ databases">
        <title>Co-option of a single pigmentation pathway underlies the diversification of embryonic colours in waters striders.</title>
        <authorList>
            <person name="Vargas-Lowman A."/>
            <person name="Armisen D."/>
            <person name="Floriano C."/>
            <person name="Cordeiro I."/>
            <person name="Viala S."/>
            <person name="Bouchet M."/>
            <person name="Bernard M."/>
            <person name="Berlioz-Barbier A."/>
            <person name="Salvador A."/>
            <person name="Santos E."/>
            <person name="Le Bouquin A."/>
            <person name="Moreira F."/>
            <person name="Bonneton F."/>
            <person name="Khila A."/>
        </authorList>
    </citation>
    <scope>NUCLEOTIDE SEQUENCE</scope>
</reference>
<comment type="cofactor">
    <cofactor evidence="9">
        <name>Zn(2+)</name>
        <dbReference type="ChEBI" id="CHEBI:29105"/>
    </cofactor>
    <text evidence="9">Binds 1 zinc ion per subunit.</text>
</comment>
<evidence type="ECO:0000256" key="9">
    <source>
        <dbReference type="RuleBase" id="RU366009"/>
    </source>
</evidence>
<dbReference type="FunFam" id="3.20.20.140:FF:000022">
    <property type="entry name" value="Guanine deaminase"/>
    <property type="match status" value="1"/>
</dbReference>
<dbReference type="PANTHER" id="PTHR11271">
    <property type="entry name" value="GUANINE DEAMINASE"/>
    <property type="match status" value="1"/>
</dbReference>
<name>A0A5C1YTJ0_9HEMI</name>
<dbReference type="Gene3D" id="3.20.20.140">
    <property type="entry name" value="Metal-dependent hydrolases"/>
    <property type="match status" value="1"/>
</dbReference>
<dbReference type="InterPro" id="IPR014311">
    <property type="entry name" value="Guanine_deaminase"/>
</dbReference>
<evidence type="ECO:0000256" key="4">
    <source>
        <dbReference type="ARBA" id="ARBA00014514"/>
    </source>
</evidence>
<evidence type="ECO:0000259" key="10">
    <source>
        <dbReference type="Pfam" id="PF01979"/>
    </source>
</evidence>
<dbReference type="PANTHER" id="PTHR11271:SF6">
    <property type="entry name" value="GUANINE DEAMINASE"/>
    <property type="match status" value="1"/>
</dbReference>
<comment type="pathway">
    <text evidence="1 9">Purine metabolism; guanine degradation; xanthine from guanine: step 1/1.</text>
</comment>
<dbReference type="EMBL" id="MK480214">
    <property type="protein sequence ID" value="QEO19126.1"/>
    <property type="molecule type" value="mRNA"/>
</dbReference>
<evidence type="ECO:0000256" key="6">
    <source>
        <dbReference type="ARBA" id="ARBA00022801"/>
    </source>
</evidence>
<evidence type="ECO:0000256" key="1">
    <source>
        <dbReference type="ARBA" id="ARBA00004984"/>
    </source>
</evidence>
<sequence length="438" mass="48337">MNFKQHENFVIQGPIIHSLSSNEIGYYENATIVVKKGKIVSFDSEGKIKVSANDGHVIKLINGQFLCPGLIDLHIHAPQYPNIGLGMDMPLLDWLKAYTFPLEVKYGDLEFASKVYRYVVKSTLSCGTTMAVYYGSMHCGSTIKLAEIISELGQRAIVGKAAMNRNIPIDNYTEETTQCLEHTQKVADCVKNLKNPLVETAVTPRFAITCDMPLLQSLAKMAVDQDLYIQTHISENKTEVEVVKELYPECIDYTDVYDKAGILTNKTILAHGIYLSDRELDVLKERGTCIAHCPNSNTYLQSGLCDVRKLWNHGVKVGLGTDVSGGCNASIVDAMRCALATSTHLSFQIEGYKPLNFQEVFYLATLGGATALGMENKIGSFAVGKDFDALVVDMMPLGGTAGVMLEHTLKEHVQKFIYCGETKNVKQVFVEGKLVHSK</sequence>
<dbReference type="GO" id="GO:0006147">
    <property type="term" value="P:guanine catabolic process"/>
    <property type="evidence" value="ECO:0007669"/>
    <property type="project" value="UniProtKB-UniRule"/>
</dbReference>
<dbReference type="SUPFAM" id="SSF51556">
    <property type="entry name" value="Metallo-dependent hydrolases"/>
    <property type="match status" value="1"/>
</dbReference>
<dbReference type="Gene3D" id="2.30.40.10">
    <property type="entry name" value="Urease, subunit C, domain 1"/>
    <property type="match status" value="1"/>
</dbReference>
<dbReference type="InterPro" id="IPR032466">
    <property type="entry name" value="Metal_Hydrolase"/>
</dbReference>
<dbReference type="InterPro" id="IPR051607">
    <property type="entry name" value="Metallo-dep_hydrolases"/>
</dbReference>
<keyword evidence="6 9" id="KW-0378">Hydrolase</keyword>
<evidence type="ECO:0000256" key="3">
    <source>
        <dbReference type="ARBA" id="ARBA00012781"/>
    </source>
</evidence>
<keyword evidence="5 9" id="KW-0479">Metal-binding</keyword>
<dbReference type="Pfam" id="PF01979">
    <property type="entry name" value="Amidohydro_1"/>
    <property type="match status" value="1"/>
</dbReference>
<comment type="catalytic activity">
    <reaction evidence="8 9">
        <text>guanine + H2O + H(+) = xanthine + NH4(+)</text>
        <dbReference type="Rhea" id="RHEA:14665"/>
        <dbReference type="ChEBI" id="CHEBI:15377"/>
        <dbReference type="ChEBI" id="CHEBI:15378"/>
        <dbReference type="ChEBI" id="CHEBI:16235"/>
        <dbReference type="ChEBI" id="CHEBI:17712"/>
        <dbReference type="ChEBI" id="CHEBI:28938"/>
        <dbReference type="EC" id="3.5.4.3"/>
    </reaction>
</comment>
<dbReference type="EC" id="3.5.4.3" evidence="3 9"/>
<proteinExistence type="evidence at transcript level"/>
<feature type="domain" description="Amidohydrolase-related" evidence="10">
    <location>
        <begin position="65"/>
        <end position="435"/>
    </location>
</feature>
<evidence type="ECO:0000313" key="11">
    <source>
        <dbReference type="EMBL" id="QEO19126.1"/>
    </source>
</evidence>
<comment type="function">
    <text evidence="9">Catalyzes the hydrolytic deamination of guanine, producing xanthine and ammonia.</text>
</comment>
<dbReference type="GO" id="GO:0008892">
    <property type="term" value="F:guanine deaminase activity"/>
    <property type="evidence" value="ECO:0007669"/>
    <property type="project" value="UniProtKB-UniRule"/>
</dbReference>
<dbReference type="AlphaFoldDB" id="A0A5C1YTJ0"/>